<sequence>MVACLIKFDLMPELQLMAISVATQAKQDKLTDKKAIKIIFDDESDDNYEKSDLDLTSDKEDGRDPSGVSSEVADTFFRHNVIAQPSAEVVSESDSNDEEPPPSCDGIKTYSCRQLAANISPKPTDSSDMVRNDNCTPSVNSIAKKTKVKRMMLWKASRDKLNGESVPHFYRAYKAALSDEAYNSVDEMMLPFKGYVYGFGPYRGSLTQTYEHELRGDVVIRLCRGLEKENAKVYFNNFFTSIPLLETLAKGNAYSTNPLGVKRLGDAADKLISQRNLVPGNKYDLLEFKASVAVSLLNKGMVRRRTSPGHLSLPKRILTQSVSKEVRLGGMSGN</sequence>
<feature type="region of interest" description="Disordered" evidence="1">
    <location>
        <begin position="49"/>
        <end position="69"/>
    </location>
</feature>
<name>A0AA88IC30_ARTSF</name>
<feature type="domain" description="PiggyBac transposable element-derived protein" evidence="2">
    <location>
        <begin position="193"/>
        <end position="263"/>
    </location>
</feature>
<proteinExistence type="predicted"/>
<evidence type="ECO:0000256" key="1">
    <source>
        <dbReference type="SAM" id="MobiDB-lite"/>
    </source>
</evidence>
<comment type="caution">
    <text evidence="3">The sequence shown here is derived from an EMBL/GenBank/DDBJ whole genome shotgun (WGS) entry which is preliminary data.</text>
</comment>
<gene>
    <name evidence="3" type="ORF">QYM36_000162</name>
</gene>
<keyword evidence="4" id="KW-1185">Reference proteome</keyword>
<evidence type="ECO:0000313" key="3">
    <source>
        <dbReference type="EMBL" id="KAK2725569.1"/>
    </source>
</evidence>
<organism evidence="3 4">
    <name type="scientific">Artemia franciscana</name>
    <name type="common">Brine shrimp</name>
    <name type="synonym">Artemia sanfranciscana</name>
    <dbReference type="NCBI Taxonomy" id="6661"/>
    <lineage>
        <taxon>Eukaryota</taxon>
        <taxon>Metazoa</taxon>
        <taxon>Ecdysozoa</taxon>
        <taxon>Arthropoda</taxon>
        <taxon>Crustacea</taxon>
        <taxon>Branchiopoda</taxon>
        <taxon>Anostraca</taxon>
        <taxon>Artemiidae</taxon>
        <taxon>Artemia</taxon>
    </lineage>
</organism>
<feature type="compositionally biased region" description="Basic and acidic residues" evidence="1">
    <location>
        <begin position="49"/>
        <end position="64"/>
    </location>
</feature>
<accession>A0AA88IC30</accession>
<dbReference type="EMBL" id="JAVRJZ010000002">
    <property type="protein sequence ID" value="KAK2725569.1"/>
    <property type="molecule type" value="Genomic_DNA"/>
</dbReference>
<feature type="region of interest" description="Disordered" evidence="1">
    <location>
        <begin position="87"/>
        <end position="106"/>
    </location>
</feature>
<evidence type="ECO:0000259" key="2">
    <source>
        <dbReference type="Pfam" id="PF13843"/>
    </source>
</evidence>
<dbReference type="InterPro" id="IPR029526">
    <property type="entry name" value="PGBD"/>
</dbReference>
<reference evidence="3" key="1">
    <citation type="submission" date="2023-07" db="EMBL/GenBank/DDBJ databases">
        <title>Chromosome-level genome assembly of Artemia franciscana.</title>
        <authorList>
            <person name="Jo E."/>
        </authorList>
    </citation>
    <scope>NUCLEOTIDE SEQUENCE</scope>
    <source>
        <tissue evidence="3">Whole body</tissue>
    </source>
</reference>
<evidence type="ECO:0000313" key="4">
    <source>
        <dbReference type="Proteomes" id="UP001187531"/>
    </source>
</evidence>
<dbReference type="Proteomes" id="UP001187531">
    <property type="component" value="Unassembled WGS sequence"/>
</dbReference>
<dbReference type="Pfam" id="PF13843">
    <property type="entry name" value="DDE_Tnp_1_7"/>
    <property type="match status" value="1"/>
</dbReference>
<protein>
    <recommendedName>
        <fullName evidence="2">PiggyBac transposable element-derived protein domain-containing protein</fullName>
    </recommendedName>
</protein>
<dbReference type="AlphaFoldDB" id="A0AA88IC30"/>